<reference evidence="2 3" key="1">
    <citation type="journal article" date="2016" name="Nat. Commun.">
        <title>Thousands of microbial genomes shed light on interconnected biogeochemical processes in an aquifer system.</title>
        <authorList>
            <person name="Anantharaman K."/>
            <person name="Brown C.T."/>
            <person name="Hug L.A."/>
            <person name="Sharon I."/>
            <person name="Castelle C.J."/>
            <person name="Probst A.J."/>
            <person name="Thomas B.C."/>
            <person name="Singh A."/>
            <person name="Wilkins M.J."/>
            <person name="Karaoz U."/>
            <person name="Brodie E.L."/>
            <person name="Williams K.H."/>
            <person name="Hubbard S.S."/>
            <person name="Banfield J.F."/>
        </authorList>
    </citation>
    <scope>NUCLEOTIDE SEQUENCE [LARGE SCALE GENOMIC DNA]</scope>
</reference>
<gene>
    <name evidence="2" type="ORF">A2719_01660</name>
</gene>
<organism evidence="2 3">
    <name type="scientific">Candidatus Ryanbacteria bacterium RIFCSPHIGHO2_01_FULL_45_22</name>
    <dbReference type="NCBI Taxonomy" id="1802114"/>
    <lineage>
        <taxon>Bacteria</taxon>
        <taxon>Candidatus Ryaniibacteriota</taxon>
    </lineage>
</organism>
<dbReference type="PANTHER" id="PTHR34322">
    <property type="entry name" value="TRANSPOSASE, Y1_TNP DOMAIN-CONTAINING"/>
    <property type="match status" value="1"/>
</dbReference>
<feature type="domain" description="Transposase IS200-like" evidence="1">
    <location>
        <begin position="7"/>
        <end position="142"/>
    </location>
</feature>
<protein>
    <recommendedName>
        <fullName evidence="1">Transposase IS200-like domain-containing protein</fullName>
    </recommendedName>
</protein>
<proteinExistence type="predicted"/>
<dbReference type="EMBL" id="MHNK01000020">
    <property type="protein sequence ID" value="OGZ43051.1"/>
    <property type="molecule type" value="Genomic_DNA"/>
</dbReference>
<dbReference type="InterPro" id="IPR002686">
    <property type="entry name" value="Transposase_17"/>
</dbReference>
<dbReference type="GO" id="GO:0006313">
    <property type="term" value="P:DNA transposition"/>
    <property type="evidence" value="ECO:0007669"/>
    <property type="project" value="InterPro"/>
</dbReference>
<dbReference type="SMART" id="SM01321">
    <property type="entry name" value="Y1_Tnp"/>
    <property type="match status" value="1"/>
</dbReference>
<comment type="caution">
    <text evidence="2">The sequence shown here is derived from an EMBL/GenBank/DDBJ whole genome shotgun (WGS) entry which is preliminary data.</text>
</comment>
<sequence>MQRQQTTTGEIYHIYNRGVEKRDVFMDEQDYLRFIHNLFEFNDTAPAGKYSVKSEAKPPKIDRNTLLDILAFCLMPNHFHIMIREQQENGVSTFMQKLGTGYTVYFNQKYERTGVLFQGVYKSIHITDDSHFRYLPFYIHLNPLDLLYPNWREGTVENTTKVFQFLENYKWSSYLDYMRKKNFPSVINNSILDEVLGRPEDQKNSMLEWIRRYGAEEIESVSLE</sequence>
<dbReference type="AlphaFoldDB" id="A0A1G2FZR1"/>
<accession>A0A1G2FZR1</accession>
<dbReference type="Proteomes" id="UP000177480">
    <property type="component" value="Unassembled WGS sequence"/>
</dbReference>
<dbReference type="GO" id="GO:0003677">
    <property type="term" value="F:DNA binding"/>
    <property type="evidence" value="ECO:0007669"/>
    <property type="project" value="InterPro"/>
</dbReference>
<dbReference type="Pfam" id="PF01797">
    <property type="entry name" value="Y1_Tnp"/>
    <property type="match status" value="1"/>
</dbReference>
<dbReference type="GO" id="GO:0004803">
    <property type="term" value="F:transposase activity"/>
    <property type="evidence" value="ECO:0007669"/>
    <property type="project" value="InterPro"/>
</dbReference>
<evidence type="ECO:0000313" key="2">
    <source>
        <dbReference type="EMBL" id="OGZ43051.1"/>
    </source>
</evidence>
<evidence type="ECO:0000259" key="1">
    <source>
        <dbReference type="SMART" id="SM01321"/>
    </source>
</evidence>
<dbReference type="InterPro" id="IPR036515">
    <property type="entry name" value="Transposase_17_sf"/>
</dbReference>
<evidence type="ECO:0000313" key="3">
    <source>
        <dbReference type="Proteomes" id="UP000177480"/>
    </source>
</evidence>
<dbReference type="PANTHER" id="PTHR34322:SF2">
    <property type="entry name" value="TRANSPOSASE IS200-LIKE DOMAIN-CONTAINING PROTEIN"/>
    <property type="match status" value="1"/>
</dbReference>
<name>A0A1G2FZR1_9BACT</name>
<dbReference type="SUPFAM" id="SSF143422">
    <property type="entry name" value="Transposase IS200-like"/>
    <property type="match status" value="1"/>
</dbReference>
<dbReference type="Gene3D" id="3.30.70.1290">
    <property type="entry name" value="Transposase IS200-like"/>
    <property type="match status" value="1"/>
</dbReference>